<feature type="transmembrane region" description="Helical" evidence="8">
    <location>
        <begin position="306"/>
        <end position="336"/>
    </location>
</feature>
<keyword evidence="6 7" id="KW-0472">Membrane</keyword>
<dbReference type="PIRSF" id="PIRSF016636">
    <property type="entry name" value="AlgI_DltB"/>
    <property type="match status" value="1"/>
</dbReference>
<feature type="transmembrane region" description="Helical" evidence="8">
    <location>
        <begin position="33"/>
        <end position="55"/>
    </location>
</feature>
<keyword evidence="7 9" id="KW-0012">Acyltransferase</keyword>
<dbReference type="PANTHER" id="PTHR13285">
    <property type="entry name" value="ACYLTRANSFERASE"/>
    <property type="match status" value="1"/>
</dbReference>
<feature type="transmembrane region" description="Helical" evidence="8">
    <location>
        <begin position="357"/>
        <end position="375"/>
    </location>
</feature>
<feature type="transmembrane region" description="Helical" evidence="8">
    <location>
        <begin position="219"/>
        <end position="239"/>
    </location>
</feature>
<keyword evidence="7 9" id="KW-0808">Transferase</keyword>
<dbReference type="PIRSF" id="PIRSF500217">
    <property type="entry name" value="AlgI"/>
    <property type="match status" value="1"/>
</dbReference>
<dbReference type="Proteomes" id="UP001181347">
    <property type="component" value="Unassembled WGS sequence"/>
</dbReference>
<dbReference type="PANTHER" id="PTHR13285:SF18">
    <property type="entry name" value="PROTEIN-CYSTEINE N-PALMITOYLTRANSFERASE RASP"/>
    <property type="match status" value="1"/>
</dbReference>
<dbReference type="InterPro" id="IPR004299">
    <property type="entry name" value="MBOAT_fam"/>
</dbReference>
<dbReference type="InterPro" id="IPR024194">
    <property type="entry name" value="Ac/AlaTfrase_AlgI/DltB"/>
</dbReference>
<dbReference type="GO" id="GO:0016746">
    <property type="term" value="F:acyltransferase activity"/>
    <property type="evidence" value="ECO:0007669"/>
    <property type="project" value="UniProtKB-KW"/>
</dbReference>
<evidence type="ECO:0000313" key="9">
    <source>
        <dbReference type="EMBL" id="MDU0261573.1"/>
    </source>
</evidence>
<dbReference type="InterPro" id="IPR051085">
    <property type="entry name" value="MB_O-acyltransferase"/>
</dbReference>
<name>A0AAE4LNZ7_9BACT</name>
<accession>A0AAE4LNZ7</accession>
<organism evidence="9 10">
    <name type="scientific">Alistipes finegoldii</name>
    <dbReference type="NCBI Taxonomy" id="214856"/>
    <lineage>
        <taxon>Bacteria</taxon>
        <taxon>Pseudomonadati</taxon>
        <taxon>Bacteroidota</taxon>
        <taxon>Bacteroidia</taxon>
        <taxon>Bacteroidales</taxon>
        <taxon>Rikenellaceae</taxon>
        <taxon>Alistipes</taxon>
    </lineage>
</organism>
<keyword evidence="3 7" id="KW-1003">Cell membrane</keyword>
<dbReference type="Pfam" id="PF03062">
    <property type="entry name" value="MBOAT"/>
    <property type="match status" value="1"/>
</dbReference>
<dbReference type="GO" id="GO:0005886">
    <property type="term" value="C:plasma membrane"/>
    <property type="evidence" value="ECO:0007669"/>
    <property type="project" value="UniProtKB-SubCell"/>
</dbReference>
<evidence type="ECO:0000256" key="2">
    <source>
        <dbReference type="ARBA" id="ARBA00010323"/>
    </source>
</evidence>
<evidence type="ECO:0000313" key="10">
    <source>
        <dbReference type="Proteomes" id="UP001181347"/>
    </source>
</evidence>
<dbReference type="RefSeq" id="WP_022043726.1">
    <property type="nucleotide sequence ID" value="NZ_DBFPAW010000002.1"/>
</dbReference>
<protein>
    <submittedName>
        <fullName evidence="9">MBOAT family O-acyltransferase</fullName>
        <ecNumber evidence="9">2.3.-.-</ecNumber>
    </submittedName>
</protein>
<evidence type="ECO:0000256" key="7">
    <source>
        <dbReference type="PIRNR" id="PIRNR016636"/>
    </source>
</evidence>
<keyword evidence="5 8" id="KW-1133">Transmembrane helix</keyword>
<evidence type="ECO:0000256" key="6">
    <source>
        <dbReference type="ARBA" id="ARBA00023136"/>
    </source>
</evidence>
<comment type="caution">
    <text evidence="9">The sequence shown here is derived from an EMBL/GenBank/DDBJ whole genome shotgun (WGS) entry which is preliminary data.</text>
</comment>
<keyword evidence="4 8" id="KW-0812">Transmembrane</keyword>
<comment type="similarity">
    <text evidence="2 7">Belongs to the membrane-bound acyltransferase family.</text>
</comment>
<feature type="transmembrane region" description="Helical" evidence="8">
    <location>
        <begin position="76"/>
        <end position="95"/>
    </location>
</feature>
<proteinExistence type="inferred from homology"/>
<dbReference type="EMBL" id="JAWDES010000006">
    <property type="protein sequence ID" value="MDU0261573.1"/>
    <property type="molecule type" value="Genomic_DNA"/>
</dbReference>
<feature type="transmembrane region" description="Helical" evidence="8">
    <location>
        <begin position="115"/>
        <end position="139"/>
    </location>
</feature>
<evidence type="ECO:0000256" key="4">
    <source>
        <dbReference type="ARBA" id="ARBA00022692"/>
    </source>
</evidence>
<sequence length="505" mass="58824">MLFNSFVFLLAFPTIFAAYYLCPIKWRSWLLLLISYAVYMNWVPVYALILLWVTLTTYTGARYISRNSPKNKLKMTVAGILTLLPLLFFKYYNFINNIVYDILTTLHLRIEINTMHWAVPIGISFFSFQAYGYLADVYYRRTDCERNLRDYALFISFFPQIASGPISKAKDLLPQIKSLKTFDADKATQGLKLLLWGLFLKVVLADRLGLYVDSIYDNYTYQTGFSLFVASLCYSLQIYGDFAGYSLMAIGVAKVLGFDLINNFNRPYFATSITDFWHRWHISLSIWLRDYVYIPLGGSRCSKLRTYWNIFATFLVSGIWHGANWTFIIWGIIHGVAQIAEKALRLQKYEGGGNRRLRIIITFLIVNFAWIFFRMPSITDACKVIGKIFTDFGTTLFLSNNSNMIYMLVAVCILFFKDMRDEFFPRRFLFFENRNIAIRWSSYLSNPSDRRIGFRTIHLCKLLTHAEFSDQIGHISCVMRSARLRSGQNLRLSDSPCNRRIYKTG</sequence>
<gene>
    <name evidence="9" type="ORF">RVH17_15930</name>
</gene>
<dbReference type="InterPro" id="IPR028362">
    <property type="entry name" value="AlgI"/>
</dbReference>
<evidence type="ECO:0000256" key="5">
    <source>
        <dbReference type="ARBA" id="ARBA00022989"/>
    </source>
</evidence>
<feature type="transmembrane region" description="Helical" evidence="8">
    <location>
        <begin position="395"/>
        <end position="416"/>
    </location>
</feature>
<dbReference type="EC" id="2.3.-.-" evidence="9"/>
<reference evidence="9" key="1">
    <citation type="submission" date="2023-10" db="EMBL/GenBank/DDBJ databases">
        <title>Genome Sequence of the Bacteria from From Gut Wall in Crohn's Disease.</title>
        <authorList>
            <person name="Rodriguez-Palacios A."/>
        </authorList>
    </citation>
    <scope>NUCLEOTIDE SEQUENCE</scope>
    <source>
        <strain evidence="9">CavFT-hAR58</strain>
    </source>
</reference>
<dbReference type="GO" id="GO:0042121">
    <property type="term" value="P:alginic acid biosynthetic process"/>
    <property type="evidence" value="ECO:0007669"/>
    <property type="project" value="InterPro"/>
</dbReference>
<evidence type="ECO:0000256" key="1">
    <source>
        <dbReference type="ARBA" id="ARBA00004651"/>
    </source>
</evidence>
<evidence type="ECO:0000256" key="3">
    <source>
        <dbReference type="ARBA" id="ARBA00022475"/>
    </source>
</evidence>
<evidence type="ECO:0000256" key="8">
    <source>
        <dbReference type="SAM" id="Phobius"/>
    </source>
</evidence>
<dbReference type="AlphaFoldDB" id="A0AAE4LNZ7"/>
<comment type="subcellular location">
    <subcellularLocation>
        <location evidence="1">Cell membrane</location>
        <topology evidence="1">Multi-pass membrane protein</topology>
    </subcellularLocation>
</comment>